<accession>A0A6V8H2K0</accession>
<dbReference type="CDD" id="cd06093">
    <property type="entry name" value="PX_domain"/>
    <property type="match status" value="1"/>
</dbReference>
<feature type="domain" description="PXA" evidence="5">
    <location>
        <begin position="303"/>
        <end position="485"/>
    </location>
</feature>
<comment type="caution">
    <text evidence="6">The sequence shown here is derived from an EMBL/GenBank/DDBJ whole genome shotgun (WGS) entry which is preliminary data.</text>
</comment>
<evidence type="ECO:0000256" key="1">
    <source>
        <dbReference type="ARBA" id="ARBA00010883"/>
    </source>
</evidence>
<feature type="region of interest" description="Disordered" evidence="2">
    <location>
        <begin position="526"/>
        <end position="590"/>
    </location>
</feature>
<feature type="compositionally biased region" description="Basic and acidic residues" evidence="2">
    <location>
        <begin position="580"/>
        <end position="589"/>
    </location>
</feature>
<sequence>MATALENVLNVWNRIRQNSPIYNFLLEDVEVYEASKGVVRARLQVTDRQLNSKRGLHGAFSACVVDWAGGLAIASHGFESTGVSTDIHVSYISKASLGDWLEIESRTDKVGKTLGFTSVTISKRGEDGQLSIATMDEAVASSPSSPPENGQPVQTSAADDASTELKTDLTAPPTAATISSLSGQWFLSFLETADNTVLLGLLGASTLLIYLILGRLGLLLIGLVSGFFFHDYWLGLIAEKGSGDEGGGIALYSSRRRRELGIEVASRLLDWKPQKDVLRADQERAEAATGDGGAAVLDLSKFPPATAAALTELIDCMMNDYVLHWYKPILPADDSFPLSCRKIIVGFVNSLSTHMTRKRSADTFLQFVTNSSSMIIVFLNELSLALQEAAPDSSSTEEHVRHYLRKYPDSNLANVLSIDQQQKKLKMVADDVLFNFLEPSVYNCDTLKQFLRGIFAGVVLESIVKSCSKPDFINGWIVHLLREGEPQIMNAIDAGLESASQGEIAALSGIAGNASQDLAMAVPGVKTKRTAHHKQEVPTIPKSNSDGTIISKDDSRENKKEKMASKSLPGDAPSSTQEMLSKENREETSQRLLEIVSQEHSLGGTTNLGTREEVEDAVHVLYGASVIVDDVSMPGDKTAIKAKPTTEYMLQIEPASTRYPGWMIFRRYQDFEYLHEGLSTLSRYHHVPFLDIHPLLPSYRDQTKSSLAKALERYLRDALEHRELAKSERLRRFLDKDTELSQTPTSGKAAFNLRASSTFENMGKNVLGVLSNAPKGVAGGGKAVLEGVTGVLASANRSRKSVDMTLRESKNSSAIGSNDSLGAIQERSPAATSQDLSRRPGSPTDTDQPASESSSDAIETPRTDAGDKEPTTAQSSEQNPSQEMQSGLVSPRSSTSSSISMTTLEKDTANPETLDDPPQVQEGEGPLAKQRKESIDLSRRSPKTSENPITEDETRVAVELIFAVINELYTLSSAWNIRKTLLNAAKTYILRPRNPHLEQIRVLVQDSMIDSNTTDEAIAATLIKIRENSLPTEEEMKTWPSPLSKEESDKLKDEARKLLIERGMPQALMSVMGAAASGEALGKVFDCLQVEEVGRGFMFALILQALRAVIL</sequence>
<dbReference type="InterPro" id="IPR003114">
    <property type="entry name" value="Phox_assoc"/>
</dbReference>
<dbReference type="Gene3D" id="3.10.129.10">
    <property type="entry name" value="Hotdog Thioesterase"/>
    <property type="match status" value="1"/>
</dbReference>
<proteinExistence type="inferred from homology"/>
<dbReference type="GO" id="GO:0035091">
    <property type="term" value="F:phosphatidylinositol binding"/>
    <property type="evidence" value="ECO:0007669"/>
    <property type="project" value="InterPro"/>
</dbReference>
<dbReference type="InterPro" id="IPR013937">
    <property type="entry name" value="Sorting_nexin_C"/>
</dbReference>
<evidence type="ECO:0008006" key="8">
    <source>
        <dbReference type="Google" id="ProtNLM"/>
    </source>
</evidence>
<feature type="compositionally biased region" description="Polar residues" evidence="2">
    <location>
        <begin position="843"/>
        <end position="857"/>
    </location>
</feature>
<dbReference type="PROSITE" id="PS50195">
    <property type="entry name" value="PX"/>
    <property type="match status" value="1"/>
</dbReference>
<dbReference type="SUPFAM" id="SSF64268">
    <property type="entry name" value="PX domain"/>
    <property type="match status" value="1"/>
</dbReference>
<evidence type="ECO:0000259" key="5">
    <source>
        <dbReference type="PROSITE" id="PS51207"/>
    </source>
</evidence>
<feature type="compositionally biased region" description="Basic and acidic residues" evidence="2">
    <location>
        <begin position="930"/>
        <end position="939"/>
    </location>
</feature>
<keyword evidence="7" id="KW-1185">Reference proteome</keyword>
<dbReference type="PROSITE" id="PS51207">
    <property type="entry name" value="PXA"/>
    <property type="match status" value="1"/>
</dbReference>
<feature type="compositionally biased region" description="Low complexity" evidence="2">
    <location>
        <begin position="886"/>
        <end position="900"/>
    </location>
</feature>
<dbReference type="SUPFAM" id="SSF54637">
    <property type="entry name" value="Thioesterase/thiol ester dehydrase-isomerase"/>
    <property type="match status" value="1"/>
</dbReference>
<feature type="compositionally biased region" description="Polar residues" evidence="2">
    <location>
        <begin position="811"/>
        <end position="820"/>
    </location>
</feature>
<dbReference type="Pfam" id="PF08628">
    <property type="entry name" value="Nexin_C"/>
    <property type="match status" value="1"/>
</dbReference>
<dbReference type="FunFam" id="3.10.129.10:FF:000033">
    <property type="entry name" value="acyl-coenzyme A thioesterase 13"/>
    <property type="match status" value="1"/>
</dbReference>
<feature type="compositionally biased region" description="Basic and acidic residues" evidence="2">
    <location>
        <begin position="800"/>
        <end position="810"/>
    </location>
</feature>
<feature type="domain" description="PX" evidence="4">
    <location>
        <begin position="626"/>
        <end position="741"/>
    </location>
</feature>
<dbReference type="Pfam" id="PF03061">
    <property type="entry name" value="4HBT"/>
    <property type="match status" value="1"/>
</dbReference>
<dbReference type="InterPro" id="IPR036871">
    <property type="entry name" value="PX_dom_sf"/>
</dbReference>
<dbReference type="InterPro" id="IPR001683">
    <property type="entry name" value="PX_dom"/>
</dbReference>
<organism evidence="6 7">
    <name type="scientific">Talaromyces pinophilus</name>
    <name type="common">Penicillium pinophilum</name>
    <dbReference type="NCBI Taxonomy" id="128442"/>
    <lineage>
        <taxon>Eukaryota</taxon>
        <taxon>Fungi</taxon>
        <taxon>Dikarya</taxon>
        <taxon>Ascomycota</taxon>
        <taxon>Pezizomycotina</taxon>
        <taxon>Eurotiomycetes</taxon>
        <taxon>Eurotiomycetidae</taxon>
        <taxon>Eurotiales</taxon>
        <taxon>Trichocomaceae</taxon>
        <taxon>Talaromyces</taxon>
        <taxon>Talaromyces sect. Talaromyces</taxon>
    </lineage>
</organism>
<reference evidence="7" key="1">
    <citation type="journal article" date="2015" name="Genome Announc.">
        <title>Draft genome sequence of Talaromyces cellulolyticus strain Y-94, a source of lignocellulosic biomass-degrading enzymes.</title>
        <authorList>
            <person name="Fujii T."/>
            <person name="Koike H."/>
            <person name="Sawayama S."/>
            <person name="Yano S."/>
            <person name="Inoue H."/>
        </authorList>
    </citation>
    <scope>NUCLEOTIDE SEQUENCE [LARGE SCALE GENOMIC DNA]</scope>
    <source>
        <strain evidence="7">Y-94</strain>
    </source>
</reference>
<evidence type="ECO:0000256" key="3">
    <source>
        <dbReference type="SAM" id="Phobius"/>
    </source>
</evidence>
<dbReference type="InterPro" id="IPR029069">
    <property type="entry name" value="HotDog_dom_sf"/>
</dbReference>
<dbReference type="Proteomes" id="UP000053095">
    <property type="component" value="Unassembled WGS sequence"/>
</dbReference>
<dbReference type="PANTHER" id="PTHR22775:SF47">
    <property type="entry name" value="MEIOTICALLY UP-REGULATED GENE 122 PROTEIN"/>
    <property type="match status" value="1"/>
</dbReference>
<feature type="compositionally biased region" description="Polar residues" evidence="2">
    <location>
        <begin position="871"/>
        <end position="885"/>
    </location>
</feature>
<dbReference type="Pfam" id="PF00787">
    <property type="entry name" value="PX"/>
    <property type="match status" value="1"/>
</dbReference>
<feature type="region of interest" description="Disordered" evidence="2">
    <location>
        <begin position="797"/>
        <end position="950"/>
    </location>
</feature>
<feature type="transmembrane region" description="Helical" evidence="3">
    <location>
        <begin position="207"/>
        <end position="229"/>
    </location>
</feature>
<dbReference type="Pfam" id="PF02194">
    <property type="entry name" value="PXA"/>
    <property type="match status" value="1"/>
</dbReference>
<dbReference type="AlphaFoldDB" id="A0A6V8H2K0"/>
<name>A0A6V8H2K0_TALPI</name>
<keyword evidence="3" id="KW-1133">Transmembrane helix</keyword>
<dbReference type="EMBL" id="DF933813">
    <property type="protein sequence ID" value="GAM35538.1"/>
    <property type="molecule type" value="Genomic_DNA"/>
</dbReference>
<keyword evidence="3" id="KW-0472">Membrane</keyword>
<dbReference type="InterPro" id="IPR006683">
    <property type="entry name" value="Thioestr_dom"/>
</dbReference>
<feature type="compositionally biased region" description="Basic and acidic residues" evidence="2">
    <location>
        <begin position="551"/>
        <end position="564"/>
    </location>
</feature>
<dbReference type="CDD" id="cd03443">
    <property type="entry name" value="PaaI_thioesterase"/>
    <property type="match status" value="1"/>
</dbReference>
<evidence type="ECO:0000259" key="4">
    <source>
        <dbReference type="PROSITE" id="PS50195"/>
    </source>
</evidence>
<gene>
    <name evidence="6" type="ORF">TCE0_017f03959</name>
</gene>
<evidence type="ECO:0000313" key="7">
    <source>
        <dbReference type="Proteomes" id="UP000053095"/>
    </source>
</evidence>
<dbReference type="SMART" id="SM00313">
    <property type="entry name" value="PXA"/>
    <property type="match status" value="1"/>
</dbReference>
<protein>
    <recommendedName>
        <fullName evidence="8">PXA domain-containing protein</fullName>
    </recommendedName>
</protein>
<evidence type="ECO:0000256" key="2">
    <source>
        <dbReference type="SAM" id="MobiDB-lite"/>
    </source>
</evidence>
<dbReference type="PANTHER" id="PTHR22775">
    <property type="entry name" value="SORTING NEXIN"/>
    <property type="match status" value="1"/>
</dbReference>
<keyword evidence="3" id="KW-0812">Transmembrane</keyword>
<evidence type="ECO:0000313" key="6">
    <source>
        <dbReference type="EMBL" id="GAM35538.1"/>
    </source>
</evidence>
<dbReference type="Gene3D" id="3.30.1520.10">
    <property type="entry name" value="Phox-like domain"/>
    <property type="match status" value="1"/>
</dbReference>
<feature type="compositionally biased region" description="Basic and acidic residues" evidence="2">
    <location>
        <begin position="859"/>
        <end position="870"/>
    </location>
</feature>
<feature type="region of interest" description="Disordered" evidence="2">
    <location>
        <begin position="137"/>
        <end position="165"/>
    </location>
</feature>
<comment type="similarity">
    <text evidence="1">Belongs to the sorting nexin family.</text>
</comment>